<proteinExistence type="predicted"/>
<feature type="signal peptide" evidence="1">
    <location>
        <begin position="1"/>
        <end position="20"/>
    </location>
</feature>
<dbReference type="RefSeq" id="WP_093365762.1">
    <property type="nucleotide sequence ID" value="NZ_FOZZ01000006.1"/>
</dbReference>
<dbReference type="OrthoDB" id="706756at2"/>
<dbReference type="Gene3D" id="2.40.128.490">
    <property type="entry name" value="Uncharacterised protein PF14869, DUF4488"/>
    <property type="match status" value="1"/>
</dbReference>
<dbReference type="Proteomes" id="UP000198785">
    <property type="component" value="Unassembled WGS sequence"/>
</dbReference>
<protein>
    <recommendedName>
        <fullName evidence="4">Membrane or secreted protein</fullName>
    </recommendedName>
</protein>
<evidence type="ECO:0008006" key="4">
    <source>
        <dbReference type="Google" id="ProtNLM"/>
    </source>
</evidence>
<reference evidence="2 3" key="1">
    <citation type="submission" date="2016-10" db="EMBL/GenBank/DDBJ databases">
        <authorList>
            <person name="de Groot N.N."/>
        </authorList>
    </citation>
    <scope>NUCLEOTIDE SEQUENCE [LARGE SCALE GENOMIC DNA]</scope>
    <source>
        <strain evidence="2 3">DSM 22789</strain>
    </source>
</reference>
<organism evidence="2 3">
    <name type="scientific">Sphingobacterium wenxiniae</name>
    <dbReference type="NCBI Taxonomy" id="683125"/>
    <lineage>
        <taxon>Bacteria</taxon>
        <taxon>Pseudomonadati</taxon>
        <taxon>Bacteroidota</taxon>
        <taxon>Sphingobacteriia</taxon>
        <taxon>Sphingobacteriales</taxon>
        <taxon>Sphingobacteriaceae</taxon>
        <taxon>Sphingobacterium</taxon>
    </lineage>
</organism>
<sequence>MKTFFSFLLTFFLSSSLLLAQQTNNLQGAYLGKGGDTNVLWLLVDGYLSHIYYTDDTYKGTTGGPYTFDGQKITLKVEYDDMTEDLSTIGQELTFPVSKDGDNLQTGGITLVKQAAKNQDLDGLWHITGRKQGDNIVQIHQTGTRKTIKLLVDGYFQWMAIDPGAKTFSGTGGGHYTFIDGKYGEHILFFSRDNSRVDAHLSFDGEIKNGEWHHSGLSSKGDPIYEIWSRDTQ</sequence>
<evidence type="ECO:0000313" key="3">
    <source>
        <dbReference type="Proteomes" id="UP000198785"/>
    </source>
</evidence>
<keyword evidence="1" id="KW-0732">Signal</keyword>
<name>A0A1I6TLR4_9SPHI</name>
<accession>A0A1I6TLR4</accession>
<keyword evidence="3" id="KW-1185">Reference proteome</keyword>
<evidence type="ECO:0000256" key="1">
    <source>
        <dbReference type="SAM" id="SignalP"/>
    </source>
</evidence>
<dbReference type="AlphaFoldDB" id="A0A1I6TLR4"/>
<dbReference type="EMBL" id="FOZZ01000006">
    <property type="protein sequence ID" value="SFS90114.1"/>
    <property type="molecule type" value="Genomic_DNA"/>
</dbReference>
<gene>
    <name evidence="2" type="ORF">SAMN05660206_106223</name>
</gene>
<evidence type="ECO:0000313" key="2">
    <source>
        <dbReference type="EMBL" id="SFS90114.1"/>
    </source>
</evidence>
<feature type="chain" id="PRO_5011584639" description="Membrane or secreted protein" evidence="1">
    <location>
        <begin position="21"/>
        <end position="233"/>
    </location>
</feature>
<dbReference type="STRING" id="683125.SAMN05660206_106223"/>